<dbReference type="InterPro" id="IPR036779">
    <property type="entry name" value="LysM_dom_sf"/>
</dbReference>
<organism evidence="3 4">
    <name type="scientific">Botryobasidium botryosum (strain FD-172 SS1)</name>
    <dbReference type="NCBI Taxonomy" id="930990"/>
    <lineage>
        <taxon>Eukaryota</taxon>
        <taxon>Fungi</taxon>
        <taxon>Dikarya</taxon>
        <taxon>Basidiomycota</taxon>
        <taxon>Agaricomycotina</taxon>
        <taxon>Agaricomycetes</taxon>
        <taxon>Cantharellales</taxon>
        <taxon>Botryobasidiaceae</taxon>
        <taxon>Botryobasidium</taxon>
    </lineage>
</organism>
<feature type="region of interest" description="Disordered" evidence="1">
    <location>
        <begin position="233"/>
        <end position="261"/>
    </location>
</feature>
<evidence type="ECO:0000313" key="3">
    <source>
        <dbReference type="EMBL" id="KDQ19360.1"/>
    </source>
</evidence>
<keyword evidence="4" id="KW-1185">Reference proteome</keyword>
<evidence type="ECO:0000256" key="1">
    <source>
        <dbReference type="SAM" id="MobiDB-lite"/>
    </source>
</evidence>
<dbReference type="Pfam" id="PF01476">
    <property type="entry name" value="LysM"/>
    <property type="match status" value="1"/>
</dbReference>
<feature type="region of interest" description="Disordered" evidence="1">
    <location>
        <begin position="96"/>
        <end position="134"/>
    </location>
</feature>
<feature type="compositionally biased region" description="Basic and acidic residues" evidence="1">
    <location>
        <begin position="96"/>
        <end position="106"/>
    </location>
</feature>
<proteinExistence type="predicted"/>
<dbReference type="InterPro" id="IPR018392">
    <property type="entry name" value="LysM"/>
</dbReference>
<dbReference type="Gene3D" id="3.10.350.10">
    <property type="entry name" value="LysM domain"/>
    <property type="match status" value="1"/>
</dbReference>
<dbReference type="HOGENOM" id="CLU_066054_0_0_1"/>
<dbReference type="InParanoid" id="A0A067MXG3"/>
<dbReference type="Proteomes" id="UP000027195">
    <property type="component" value="Unassembled WGS sequence"/>
</dbReference>
<dbReference type="SUPFAM" id="SSF54106">
    <property type="entry name" value="LysM domain"/>
    <property type="match status" value="1"/>
</dbReference>
<dbReference type="PROSITE" id="PS51782">
    <property type="entry name" value="LYSM"/>
    <property type="match status" value="1"/>
</dbReference>
<dbReference type="EMBL" id="KL198019">
    <property type="protein sequence ID" value="KDQ19360.1"/>
    <property type="molecule type" value="Genomic_DNA"/>
</dbReference>
<evidence type="ECO:0000313" key="4">
    <source>
        <dbReference type="Proteomes" id="UP000027195"/>
    </source>
</evidence>
<evidence type="ECO:0000259" key="2">
    <source>
        <dbReference type="PROSITE" id="PS51782"/>
    </source>
</evidence>
<accession>A0A067MXG3</accession>
<feature type="region of interest" description="Disordered" evidence="1">
    <location>
        <begin position="277"/>
        <end position="296"/>
    </location>
</feature>
<reference evidence="4" key="1">
    <citation type="journal article" date="2014" name="Proc. Natl. Acad. Sci. U.S.A.">
        <title>Extensive sampling of basidiomycete genomes demonstrates inadequacy of the white-rot/brown-rot paradigm for wood decay fungi.</title>
        <authorList>
            <person name="Riley R."/>
            <person name="Salamov A.A."/>
            <person name="Brown D.W."/>
            <person name="Nagy L.G."/>
            <person name="Floudas D."/>
            <person name="Held B.W."/>
            <person name="Levasseur A."/>
            <person name="Lombard V."/>
            <person name="Morin E."/>
            <person name="Otillar R."/>
            <person name="Lindquist E.A."/>
            <person name="Sun H."/>
            <person name="LaButti K.M."/>
            <person name="Schmutz J."/>
            <person name="Jabbour D."/>
            <person name="Luo H."/>
            <person name="Baker S.E."/>
            <person name="Pisabarro A.G."/>
            <person name="Walton J.D."/>
            <person name="Blanchette R.A."/>
            <person name="Henrissat B."/>
            <person name="Martin F."/>
            <person name="Cullen D."/>
            <person name="Hibbett D.S."/>
            <person name="Grigoriev I.V."/>
        </authorList>
    </citation>
    <scope>NUCLEOTIDE SEQUENCE [LARGE SCALE GENOMIC DNA]</scope>
    <source>
        <strain evidence="4">FD-172 SS1</strain>
    </source>
</reference>
<dbReference type="OrthoDB" id="2107166at2759"/>
<gene>
    <name evidence="3" type="ORF">BOTBODRAFT_51790</name>
</gene>
<sequence length="296" mass="32641">MSLCLACCSSLPSKSQASLFTTPCCGRPICESCLGRNPRLRRYNPCLYCVTGVAVTSVNRQDVEKELEVNGVGEEDMFVLGDLDDDEDDARYNRVEREVPDKRSDEVISLSSTQELPSRGRSPEPQNGSHPTMHYIKRGDTLLGISLKYGIDGRVLCRLNNLDVSALRTNPQLLHTRRTLLLPPGTSRSPTPPSPSALRELELERSAKRFSLVTKEVDEGVVRAYLSLAEGDDGAFDKEGQEKSGISGTASDRRAVPEGMAVDRYMNDAEWEEAERRAGRASKIQGFPFSSLGKNN</sequence>
<protein>
    <recommendedName>
        <fullName evidence="2">LysM domain-containing protein</fullName>
    </recommendedName>
</protein>
<name>A0A067MXG3_BOTB1</name>
<dbReference type="CDD" id="cd00118">
    <property type="entry name" value="LysM"/>
    <property type="match status" value="1"/>
</dbReference>
<feature type="domain" description="LysM" evidence="2">
    <location>
        <begin position="132"/>
        <end position="182"/>
    </location>
</feature>
<dbReference type="AlphaFoldDB" id="A0A067MXG3"/>